<evidence type="ECO:0000313" key="2">
    <source>
        <dbReference type="Proteomes" id="UP000077202"/>
    </source>
</evidence>
<accession>A0A176WCR6</accession>
<protein>
    <submittedName>
        <fullName evidence="1">Uncharacterized protein</fullName>
    </submittedName>
</protein>
<sequence>MVQEWDDDDTPKLDGYQGNSENWQIWDWMKVLGYRADKDDDLTFDNESVKDEDETVGANEVNTDLEETQLALPLRSTDGPKDIGEERPQKRSKLQEVAVLETLDQHAEMRVRRSVLTKLRTANVRAGMKMKA</sequence>
<evidence type="ECO:0000313" key="1">
    <source>
        <dbReference type="EMBL" id="OAE30869.1"/>
    </source>
</evidence>
<organism evidence="1 2">
    <name type="scientific">Marchantia polymorpha subsp. ruderalis</name>
    <dbReference type="NCBI Taxonomy" id="1480154"/>
    <lineage>
        <taxon>Eukaryota</taxon>
        <taxon>Viridiplantae</taxon>
        <taxon>Streptophyta</taxon>
        <taxon>Embryophyta</taxon>
        <taxon>Marchantiophyta</taxon>
        <taxon>Marchantiopsida</taxon>
        <taxon>Marchantiidae</taxon>
        <taxon>Marchantiales</taxon>
        <taxon>Marchantiaceae</taxon>
        <taxon>Marchantia</taxon>
    </lineage>
</organism>
<keyword evidence="2" id="KW-1185">Reference proteome</keyword>
<dbReference type="AlphaFoldDB" id="A0A176WCR6"/>
<dbReference type="Proteomes" id="UP000077202">
    <property type="component" value="Unassembled WGS sequence"/>
</dbReference>
<reference evidence="1" key="1">
    <citation type="submission" date="2016-03" db="EMBL/GenBank/DDBJ databases">
        <title>Mechanisms controlling the formation of the plant cell surface in tip-growing cells are functionally conserved among land plants.</title>
        <authorList>
            <person name="Honkanen S."/>
            <person name="Jones V.A."/>
            <person name="Morieri G."/>
            <person name="Champion C."/>
            <person name="Hetherington A.J."/>
            <person name="Kelly S."/>
            <person name="Saint-Marcoux D."/>
            <person name="Proust H."/>
            <person name="Prescott H."/>
            <person name="Dolan L."/>
        </authorList>
    </citation>
    <scope>NUCLEOTIDE SEQUENCE [LARGE SCALE GENOMIC DNA]</scope>
    <source>
        <tissue evidence="1">Whole gametophyte</tissue>
    </source>
</reference>
<comment type="caution">
    <text evidence="1">The sequence shown here is derived from an EMBL/GenBank/DDBJ whole genome shotgun (WGS) entry which is preliminary data.</text>
</comment>
<name>A0A176WCR6_MARPO</name>
<gene>
    <name evidence="1" type="ORF">AXG93_3943s1000</name>
</gene>
<dbReference type="EMBL" id="LVLJ01001228">
    <property type="protein sequence ID" value="OAE30869.1"/>
    <property type="molecule type" value="Genomic_DNA"/>
</dbReference>
<proteinExistence type="predicted"/>